<feature type="region of interest" description="Disordered" evidence="1">
    <location>
        <begin position="512"/>
        <end position="559"/>
    </location>
</feature>
<accession>A0A9P5Z541</accession>
<dbReference type="OrthoDB" id="2591431at2759"/>
<evidence type="ECO:0000313" key="5">
    <source>
        <dbReference type="Proteomes" id="UP000807469"/>
    </source>
</evidence>
<name>A0A9P5Z541_9AGAR</name>
<proteinExistence type="predicted"/>
<keyword evidence="2" id="KW-1133">Transmembrane helix</keyword>
<dbReference type="CDD" id="cd12087">
    <property type="entry name" value="TM_EGFR-like"/>
    <property type="match status" value="1"/>
</dbReference>
<sequence length="559" mass="58694">MSPLFSLRAALLSFILAIPSVSAFSFSFQQNPTQCDNLALTWTGGTPPFQLLIIPLFGTQRNVSIPSSAFNNGQGSFSVQIPITKGQELVLTMSDATGFNSGGTTDILTVGASQGGTCNTTDPGVAFSYQLNDALQQCRPFSFSGYSAATQPVTITGIIPAGNTFILTPPVGSNSFQWNANVARGTQMIFMMTDAQGRPGGVSDIEIVTSSDDATCLNANSPTTTKSPPSTPTTSKSAQTGTTSSPTSSNTSTSSPTATASAGNGISIAAIAGTVIGALLFLAVIVTLGLFFLRKKRDERGGGGGGGPGGYGRQSRVLDSRIDLTYDPATAPGPQQYGMPPMSDNAHRQYPYTPGAGAAYASNPFLDSTPSIASGHRPSPSQFDASSMYTDARYAQSEVDQYEMPTQYGYNAGGAYQPPPRQQQSQLYPPSQNYSSGHPPPPAIDPFTQQYPTPPSTDFNPLTPTTGQTSSNRQSTSTSTSAAQRKAAAAGVTPYKPSRFIVHTDVEDVLPPTAEEEVIELPPQYTERRGPQPQIPNPLSSPVYAGHSPRGEDSLLPYS</sequence>
<feature type="region of interest" description="Disordered" evidence="1">
    <location>
        <begin position="214"/>
        <end position="260"/>
    </location>
</feature>
<keyword evidence="3" id="KW-0732">Signal</keyword>
<dbReference type="PANTHER" id="PTHR37487:SF3">
    <property type="entry name" value="CLEAVAGE_POLYADENYLATION SPECIFICITY FACTOR A SUBUNIT N-TERMINAL DOMAIN-CONTAINING PROTEIN"/>
    <property type="match status" value="1"/>
</dbReference>
<keyword evidence="5" id="KW-1185">Reference proteome</keyword>
<feature type="transmembrane region" description="Helical" evidence="2">
    <location>
        <begin position="266"/>
        <end position="293"/>
    </location>
</feature>
<feature type="compositionally biased region" description="Polar residues" evidence="1">
    <location>
        <begin position="422"/>
        <end position="436"/>
    </location>
</feature>
<dbReference type="Proteomes" id="UP000807469">
    <property type="component" value="Unassembled WGS sequence"/>
</dbReference>
<reference evidence="4" key="1">
    <citation type="submission" date="2020-11" db="EMBL/GenBank/DDBJ databases">
        <authorList>
            <consortium name="DOE Joint Genome Institute"/>
            <person name="Ahrendt S."/>
            <person name="Riley R."/>
            <person name="Andreopoulos W."/>
            <person name="Labutti K."/>
            <person name="Pangilinan J."/>
            <person name="Ruiz-Duenas F.J."/>
            <person name="Barrasa J.M."/>
            <person name="Sanchez-Garcia M."/>
            <person name="Camarero S."/>
            <person name="Miyauchi S."/>
            <person name="Serrano A."/>
            <person name="Linde D."/>
            <person name="Babiker R."/>
            <person name="Drula E."/>
            <person name="Ayuso-Fernandez I."/>
            <person name="Pacheco R."/>
            <person name="Padilla G."/>
            <person name="Ferreira P."/>
            <person name="Barriuso J."/>
            <person name="Kellner H."/>
            <person name="Castanera R."/>
            <person name="Alfaro M."/>
            <person name="Ramirez L."/>
            <person name="Pisabarro A.G."/>
            <person name="Kuo A."/>
            <person name="Tritt A."/>
            <person name="Lipzen A."/>
            <person name="He G."/>
            <person name="Yan M."/>
            <person name="Ng V."/>
            <person name="Cullen D."/>
            <person name="Martin F."/>
            <person name="Rosso M.-N."/>
            <person name="Henrissat B."/>
            <person name="Hibbett D."/>
            <person name="Martinez A.T."/>
            <person name="Grigoriev I.V."/>
        </authorList>
    </citation>
    <scope>NUCLEOTIDE SEQUENCE</scope>
    <source>
        <strain evidence="4">CIRM-BRFM 674</strain>
    </source>
</reference>
<feature type="region of interest" description="Disordered" evidence="1">
    <location>
        <begin position="408"/>
        <end position="492"/>
    </location>
</feature>
<feature type="signal peptide" evidence="3">
    <location>
        <begin position="1"/>
        <end position="23"/>
    </location>
</feature>
<dbReference type="PANTHER" id="PTHR37487">
    <property type="entry name" value="CHROMOSOME 1, WHOLE GENOME SHOTGUN SEQUENCE"/>
    <property type="match status" value="1"/>
</dbReference>
<feature type="chain" id="PRO_5040485949" evidence="3">
    <location>
        <begin position="24"/>
        <end position="559"/>
    </location>
</feature>
<evidence type="ECO:0000256" key="1">
    <source>
        <dbReference type="SAM" id="MobiDB-lite"/>
    </source>
</evidence>
<feature type="compositionally biased region" description="Polar residues" evidence="1">
    <location>
        <begin position="447"/>
        <end position="464"/>
    </location>
</feature>
<evidence type="ECO:0000256" key="2">
    <source>
        <dbReference type="SAM" id="Phobius"/>
    </source>
</evidence>
<evidence type="ECO:0000256" key="3">
    <source>
        <dbReference type="SAM" id="SignalP"/>
    </source>
</evidence>
<protein>
    <submittedName>
        <fullName evidence="4">Uncharacterized protein</fullName>
    </submittedName>
</protein>
<feature type="compositionally biased region" description="Low complexity" evidence="1">
    <location>
        <begin position="465"/>
        <end position="490"/>
    </location>
</feature>
<dbReference type="AlphaFoldDB" id="A0A9P5Z541"/>
<dbReference type="EMBL" id="MU155185">
    <property type="protein sequence ID" value="KAF9481016.1"/>
    <property type="molecule type" value="Genomic_DNA"/>
</dbReference>
<evidence type="ECO:0000313" key="4">
    <source>
        <dbReference type="EMBL" id="KAF9481016.1"/>
    </source>
</evidence>
<keyword evidence="2" id="KW-0472">Membrane</keyword>
<organism evidence="4 5">
    <name type="scientific">Pholiota conissans</name>
    <dbReference type="NCBI Taxonomy" id="109636"/>
    <lineage>
        <taxon>Eukaryota</taxon>
        <taxon>Fungi</taxon>
        <taxon>Dikarya</taxon>
        <taxon>Basidiomycota</taxon>
        <taxon>Agaricomycotina</taxon>
        <taxon>Agaricomycetes</taxon>
        <taxon>Agaricomycetidae</taxon>
        <taxon>Agaricales</taxon>
        <taxon>Agaricineae</taxon>
        <taxon>Strophariaceae</taxon>
        <taxon>Pholiota</taxon>
    </lineage>
</organism>
<keyword evidence="2" id="KW-0812">Transmembrane</keyword>
<feature type="compositionally biased region" description="Low complexity" evidence="1">
    <location>
        <begin position="221"/>
        <end position="260"/>
    </location>
</feature>
<gene>
    <name evidence="4" type="ORF">BDN70DRAFT_931251</name>
</gene>
<comment type="caution">
    <text evidence="4">The sequence shown here is derived from an EMBL/GenBank/DDBJ whole genome shotgun (WGS) entry which is preliminary data.</text>
</comment>